<dbReference type="EMBL" id="LXZO01000066">
    <property type="protein sequence ID" value="PAY48303.1"/>
    <property type="molecule type" value="Genomic_DNA"/>
</dbReference>
<dbReference type="AlphaFoldDB" id="A0A9X6XJC6"/>
<evidence type="ECO:0000313" key="3">
    <source>
        <dbReference type="Proteomes" id="UP000218139"/>
    </source>
</evidence>
<sequence length="98" mass="10916">MADNVNTATYYLSMDLPKLDPNEAKKVTRYAVGNSISNNVTAVELVEVKQEGKDVTEHFILEKDGSKFMLNFDKEMTKKVLASGRVHIAVVIKETLAL</sequence>
<name>A0A9X6XJC6_9LACO</name>
<dbReference type="RefSeq" id="WP_086201042.1">
    <property type="nucleotide sequence ID" value="NZ_CP123973.1"/>
</dbReference>
<dbReference type="Proteomes" id="UP000218139">
    <property type="component" value="Unassembled WGS sequence"/>
</dbReference>
<geneLocation type="plasmid" evidence="2 4">
    <name>unnamed2</name>
</geneLocation>
<organism evidence="1 3">
    <name type="scientific">Ligilactobacillus salivarius</name>
    <dbReference type="NCBI Taxonomy" id="1624"/>
    <lineage>
        <taxon>Bacteria</taxon>
        <taxon>Bacillati</taxon>
        <taxon>Bacillota</taxon>
        <taxon>Bacilli</taxon>
        <taxon>Lactobacillales</taxon>
        <taxon>Lactobacillaceae</taxon>
        <taxon>Ligilactobacillus</taxon>
    </lineage>
</organism>
<protein>
    <submittedName>
        <fullName evidence="1">Uncharacterized protein</fullName>
    </submittedName>
</protein>
<evidence type="ECO:0000313" key="4">
    <source>
        <dbReference type="Proteomes" id="UP001231316"/>
    </source>
</evidence>
<proteinExistence type="predicted"/>
<keyword evidence="2" id="KW-0614">Plasmid</keyword>
<evidence type="ECO:0000313" key="1">
    <source>
        <dbReference type="EMBL" id="PAY48303.1"/>
    </source>
</evidence>
<gene>
    <name evidence="1" type="ORF">A8C52_05080</name>
    <name evidence="2" type="ORF">QFE45_10795</name>
</gene>
<dbReference type="EMBL" id="CP123973">
    <property type="protein sequence ID" value="WII29747.1"/>
    <property type="molecule type" value="Genomic_DNA"/>
</dbReference>
<reference evidence="1 3" key="1">
    <citation type="submission" date="2016-05" db="EMBL/GenBank/DDBJ databases">
        <authorList>
            <person name="Lee J.-Y."/>
            <person name="Kim E.B."/>
            <person name="Choi Y.-J."/>
        </authorList>
    </citation>
    <scope>NUCLEOTIDE SEQUENCE [LARGE SCALE GENOMIC DNA]</scope>
    <source>
        <strain evidence="1 3">KLA006</strain>
    </source>
</reference>
<reference evidence="2" key="2">
    <citation type="submission" date="2023-04" db="EMBL/GenBank/DDBJ databases">
        <title>Four porcine-derived lactic acid bacteria strains analyses and their evaluation as potential probiotics based on genomics.</title>
        <authorList>
            <person name="Niu D."/>
        </authorList>
    </citation>
    <scope>NUCLEOTIDE SEQUENCE</scope>
    <source>
        <strain evidence="2">ZSA5</strain>
        <plasmid evidence="2">unnamed2</plasmid>
    </source>
</reference>
<dbReference type="Gene3D" id="2.60.40.740">
    <property type="match status" value="1"/>
</dbReference>
<accession>A0A9X6XJC6</accession>
<evidence type="ECO:0000313" key="2">
    <source>
        <dbReference type="EMBL" id="WII29747.1"/>
    </source>
</evidence>
<dbReference type="Proteomes" id="UP001231316">
    <property type="component" value="Plasmid unnamed2"/>
</dbReference>